<dbReference type="EMBL" id="JGZP01000021">
    <property type="protein sequence ID" value="KFI94610.1"/>
    <property type="molecule type" value="Genomic_DNA"/>
</dbReference>
<dbReference type="RefSeq" id="WP_084686254.1">
    <property type="nucleotide sequence ID" value="NZ_JGZP01000021.1"/>
</dbReference>
<gene>
    <name evidence="4" type="ORF">BSTEL_1280</name>
</gene>
<keyword evidence="1 4" id="KW-0378">Hydrolase</keyword>
<dbReference type="InterPro" id="IPR036264">
    <property type="entry name" value="Bact_exopeptidase_dim_dom"/>
</dbReference>
<feature type="binding site" evidence="2">
    <location>
        <position position="119"/>
    </location>
    <ligand>
        <name>Mn(2+)</name>
        <dbReference type="ChEBI" id="CHEBI:29035"/>
        <label>2</label>
    </ligand>
</feature>
<keyword evidence="5" id="KW-1185">Reference proteome</keyword>
<dbReference type="PANTHER" id="PTHR11014:SF63">
    <property type="entry name" value="METALLOPEPTIDASE, PUTATIVE (AFU_ORTHOLOGUE AFUA_6G09600)-RELATED"/>
    <property type="match status" value="1"/>
</dbReference>
<accession>A0A087DGG0</accession>
<dbReference type="GO" id="GO:0046872">
    <property type="term" value="F:metal ion binding"/>
    <property type="evidence" value="ECO:0007669"/>
    <property type="project" value="UniProtKB-KW"/>
</dbReference>
<proteinExistence type="predicted"/>
<keyword evidence="2" id="KW-0479">Metal-binding</keyword>
<dbReference type="Gene3D" id="3.30.70.360">
    <property type="match status" value="1"/>
</dbReference>
<evidence type="ECO:0000256" key="1">
    <source>
        <dbReference type="ARBA" id="ARBA00022801"/>
    </source>
</evidence>
<dbReference type="eggNOG" id="COG1473">
    <property type="taxonomic scope" value="Bacteria"/>
</dbReference>
<dbReference type="InterPro" id="IPR017439">
    <property type="entry name" value="Amidohydrolase"/>
</dbReference>
<feature type="binding site" evidence="2">
    <location>
        <position position="373"/>
    </location>
    <ligand>
        <name>Mn(2+)</name>
        <dbReference type="ChEBI" id="CHEBI:29035"/>
        <label>2</label>
    </ligand>
</feature>
<dbReference type="FunFam" id="3.30.70.360:FF:000001">
    <property type="entry name" value="N-acetyldiaminopimelate deacetylase"/>
    <property type="match status" value="1"/>
</dbReference>
<name>A0A087DGG0_9BIFI</name>
<dbReference type="GO" id="GO:0019877">
    <property type="term" value="P:diaminopimelate biosynthetic process"/>
    <property type="evidence" value="ECO:0007669"/>
    <property type="project" value="UniProtKB-ARBA"/>
</dbReference>
<comment type="cofactor">
    <cofactor evidence="2">
        <name>Mn(2+)</name>
        <dbReference type="ChEBI" id="CHEBI:29035"/>
    </cofactor>
    <text evidence="2">The Mn(2+) ion enhances activity.</text>
</comment>
<dbReference type="NCBIfam" id="TIGR01891">
    <property type="entry name" value="amidohydrolases"/>
    <property type="match status" value="1"/>
</dbReference>
<comment type="caution">
    <text evidence="4">The sequence shown here is derived from an EMBL/GenBank/DDBJ whole genome shotgun (WGS) entry which is preliminary data.</text>
</comment>
<organism evidence="4 5">
    <name type="scientific">Bifidobacterium stellenboschense</name>
    <dbReference type="NCBI Taxonomy" id="762211"/>
    <lineage>
        <taxon>Bacteria</taxon>
        <taxon>Bacillati</taxon>
        <taxon>Actinomycetota</taxon>
        <taxon>Actinomycetes</taxon>
        <taxon>Bifidobacteriales</taxon>
        <taxon>Bifidobacteriaceae</taxon>
        <taxon>Bifidobacterium</taxon>
    </lineage>
</organism>
<dbReference type="AlphaFoldDB" id="A0A087DGG0"/>
<dbReference type="GO" id="GO:0047980">
    <property type="term" value="F:hippurate hydrolase activity"/>
    <property type="evidence" value="ECO:0007669"/>
    <property type="project" value="UniProtKB-EC"/>
</dbReference>
<dbReference type="Gene3D" id="3.40.630.10">
    <property type="entry name" value="Zn peptidases"/>
    <property type="match status" value="1"/>
</dbReference>
<keyword evidence="2" id="KW-0464">Manganese</keyword>
<feature type="binding site" evidence="2">
    <location>
        <position position="121"/>
    </location>
    <ligand>
        <name>Mn(2+)</name>
        <dbReference type="ChEBI" id="CHEBI:29035"/>
        <label>2</label>
    </ligand>
</feature>
<dbReference type="Proteomes" id="UP000029004">
    <property type="component" value="Unassembled WGS sequence"/>
</dbReference>
<evidence type="ECO:0000313" key="4">
    <source>
        <dbReference type="EMBL" id="KFI94610.1"/>
    </source>
</evidence>
<evidence type="ECO:0000256" key="2">
    <source>
        <dbReference type="PIRSR" id="PIRSR005962-1"/>
    </source>
</evidence>
<evidence type="ECO:0000259" key="3">
    <source>
        <dbReference type="Pfam" id="PF07687"/>
    </source>
</evidence>
<dbReference type="PANTHER" id="PTHR11014">
    <property type="entry name" value="PEPTIDASE M20 FAMILY MEMBER"/>
    <property type="match status" value="1"/>
</dbReference>
<dbReference type="SUPFAM" id="SSF55031">
    <property type="entry name" value="Bacterial exopeptidase dimerisation domain"/>
    <property type="match status" value="1"/>
</dbReference>
<dbReference type="Pfam" id="PF07687">
    <property type="entry name" value="M20_dimer"/>
    <property type="match status" value="1"/>
</dbReference>
<feature type="binding site" evidence="2">
    <location>
        <position position="179"/>
    </location>
    <ligand>
        <name>Mn(2+)</name>
        <dbReference type="ChEBI" id="CHEBI:29035"/>
        <label>2</label>
    </ligand>
</feature>
<dbReference type="InterPro" id="IPR011650">
    <property type="entry name" value="Peptidase_M20_dimer"/>
</dbReference>
<dbReference type="InterPro" id="IPR002933">
    <property type="entry name" value="Peptidase_M20"/>
</dbReference>
<feature type="binding site" evidence="2">
    <location>
        <position position="155"/>
    </location>
    <ligand>
        <name>Mn(2+)</name>
        <dbReference type="ChEBI" id="CHEBI:29035"/>
        <label>2</label>
    </ligand>
</feature>
<dbReference type="Pfam" id="PF01546">
    <property type="entry name" value="Peptidase_M20"/>
    <property type="match status" value="1"/>
</dbReference>
<sequence length="415" mass="44239">MSERNDTDHTDHATDITASAVVGHVEADPDLVAIRHYLHAHPERSFKEYDTSIYLADQLKAHGVEVLDNPLATGVVGLIRGEGGPGPRVALRADIDGLPIVEDTGLPFTSVNEGVMHGCGHDLHMTGLLGAAFWLADHRDRFAGSVKILFQPSEETGQGAFAMLDAGLLDDVDAIIGTHNNPNYAPGEVVVGVDPMMAGCVRFQVTLHAEGTHAGYPHKGTGPIEALASMVLELQTIVSRNVNALHPLVLSITEVHGGHVWNVVPAEAGFQGTVRYFHKEDSLLAERRFRAVVEHTAEAFGITADVSWDDFQDPVVSDAPLARAVAADVRGYAALEPIRPSMAGEDFCEFARTTRSVFAFIGSNGGDGCADWHSPRFVGLDASIPTFVDFYVNAALRVLAELGASGSGDGRGAAR</sequence>
<dbReference type="EC" id="3.5.1.32" evidence="4"/>
<protein>
    <submittedName>
        <fullName evidence="4">Amidohydrolase</fullName>
        <ecNumber evidence="4">3.5.1.32</ecNumber>
    </submittedName>
</protein>
<dbReference type="GO" id="GO:0050118">
    <property type="term" value="F:N-acetyldiaminopimelate deacetylase activity"/>
    <property type="evidence" value="ECO:0007669"/>
    <property type="project" value="UniProtKB-ARBA"/>
</dbReference>
<dbReference type="PIRSF" id="PIRSF005962">
    <property type="entry name" value="Pept_M20D_amidohydro"/>
    <property type="match status" value="1"/>
</dbReference>
<feature type="domain" description="Peptidase M20 dimerisation" evidence="3">
    <location>
        <begin position="199"/>
        <end position="297"/>
    </location>
</feature>
<evidence type="ECO:0000313" key="5">
    <source>
        <dbReference type="Proteomes" id="UP000029004"/>
    </source>
</evidence>
<dbReference type="STRING" id="762211.BSTEL_1280"/>
<dbReference type="SUPFAM" id="SSF53187">
    <property type="entry name" value="Zn-dependent exopeptidases"/>
    <property type="match status" value="1"/>
</dbReference>
<dbReference type="OrthoDB" id="9777385at2"/>
<reference evidence="4 5" key="1">
    <citation type="submission" date="2014-03" db="EMBL/GenBank/DDBJ databases">
        <title>Genomics of Bifidobacteria.</title>
        <authorList>
            <person name="Ventura M."/>
            <person name="Milani C."/>
            <person name="Lugli G.A."/>
        </authorList>
    </citation>
    <scope>NUCLEOTIDE SEQUENCE [LARGE SCALE GENOMIC DNA]</scope>
    <source>
        <strain evidence="4 5">DSM 23968</strain>
    </source>
</reference>